<protein>
    <recommendedName>
        <fullName evidence="3">Probable oxidoreductase</fullName>
    </recommendedName>
</protein>
<gene>
    <name evidence="4" type="ORF">Cci01nite_13600</name>
</gene>
<dbReference type="GO" id="GO:0016491">
    <property type="term" value="F:oxidoreductase activity"/>
    <property type="evidence" value="ECO:0007669"/>
    <property type="project" value="UniProtKB-KW"/>
</dbReference>
<evidence type="ECO:0000313" key="4">
    <source>
        <dbReference type="EMBL" id="GIF96266.1"/>
    </source>
</evidence>
<dbReference type="PRINTS" id="PR00081">
    <property type="entry name" value="GDHRDH"/>
</dbReference>
<sequence length="312" mass="32697">MSVRITTPFSATSTAAEVVQGIDLTGRRAVVTGGASGIGVETARALAGAGAEVTLAVRDTAAGDRTAADITATTGNKAVFVSRLDLADQDSVAAFTADWDGPLHLLVNNAGIMASPLMRTPQGWEMQFATNHLGHFALARGLHGALAAAGGARVVSVSSSAHLRSPVVFEDIHFTEREYEPWAAYGQSKTANVLFAVEGTRRWAADGITVNALMPGAIQTNLQRYVSEEELNRLRAQMGGGDFLWKTPEQGAATSVLVATSPLLDGVGGRYFEDCAEAEPNVTGSRRGVAAYALDPAAAQRLWEVTEQTLAA</sequence>
<dbReference type="Proteomes" id="UP000659904">
    <property type="component" value="Unassembled WGS sequence"/>
</dbReference>
<name>A0A8J3NY14_9ACTN</name>
<dbReference type="PANTHER" id="PTHR24320">
    <property type="entry name" value="RETINOL DEHYDROGENASE"/>
    <property type="match status" value="1"/>
</dbReference>
<keyword evidence="2" id="KW-0560">Oxidoreductase</keyword>
<reference evidence="4 5" key="1">
    <citation type="submission" date="2021-01" db="EMBL/GenBank/DDBJ databases">
        <title>Whole genome shotgun sequence of Catellatospora citrea NBRC 14495.</title>
        <authorList>
            <person name="Komaki H."/>
            <person name="Tamura T."/>
        </authorList>
    </citation>
    <scope>NUCLEOTIDE SEQUENCE [LARGE SCALE GENOMIC DNA]</scope>
    <source>
        <strain evidence="4 5">NBRC 14495</strain>
    </source>
</reference>
<evidence type="ECO:0000313" key="5">
    <source>
        <dbReference type="Proteomes" id="UP000659904"/>
    </source>
</evidence>
<dbReference type="InterPro" id="IPR036291">
    <property type="entry name" value="NAD(P)-bd_dom_sf"/>
</dbReference>
<evidence type="ECO:0000256" key="2">
    <source>
        <dbReference type="ARBA" id="ARBA00023002"/>
    </source>
</evidence>
<comment type="caution">
    <text evidence="4">The sequence shown here is derived from an EMBL/GenBank/DDBJ whole genome shotgun (WGS) entry which is preliminary data.</text>
</comment>
<keyword evidence="5" id="KW-1185">Reference proteome</keyword>
<organism evidence="4 5">
    <name type="scientific">Catellatospora citrea</name>
    <dbReference type="NCBI Taxonomy" id="53366"/>
    <lineage>
        <taxon>Bacteria</taxon>
        <taxon>Bacillati</taxon>
        <taxon>Actinomycetota</taxon>
        <taxon>Actinomycetes</taxon>
        <taxon>Micromonosporales</taxon>
        <taxon>Micromonosporaceae</taxon>
        <taxon>Catellatospora</taxon>
    </lineage>
</organism>
<dbReference type="PANTHER" id="PTHR24320:SF148">
    <property type="entry name" value="NAD(P)-BINDING ROSSMANN-FOLD SUPERFAMILY PROTEIN"/>
    <property type="match status" value="1"/>
</dbReference>
<dbReference type="InterPro" id="IPR002347">
    <property type="entry name" value="SDR_fam"/>
</dbReference>
<dbReference type="Gene3D" id="3.40.50.720">
    <property type="entry name" value="NAD(P)-binding Rossmann-like Domain"/>
    <property type="match status" value="1"/>
</dbReference>
<evidence type="ECO:0000256" key="3">
    <source>
        <dbReference type="ARBA" id="ARBA00071493"/>
    </source>
</evidence>
<dbReference type="AlphaFoldDB" id="A0A8J3NY14"/>
<evidence type="ECO:0000256" key="1">
    <source>
        <dbReference type="ARBA" id="ARBA00006484"/>
    </source>
</evidence>
<dbReference type="FunFam" id="3.40.50.720:FF:000594">
    <property type="entry name" value="Short-chain oxidoreductase"/>
    <property type="match status" value="1"/>
</dbReference>
<comment type="similarity">
    <text evidence="1">Belongs to the short-chain dehydrogenases/reductases (SDR) family.</text>
</comment>
<accession>A0A8J3NY14</accession>
<dbReference type="RefSeq" id="WP_120320705.1">
    <property type="nucleotide sequence ID" value="NZ_BONH01000004.1"/>
</dbReference>
<dbReference type="EMBL" id="BONH01000004">
    <property type="protein sequence ID" value="GIF96266.1"/>
    <property type="molecule type" value="Genomic_DNA"/>
</dbReference>
<dbReference type="CDD" id="cd05327">
    <property type="entry name" value="retinol-DH_like_SDR_c_like"/>
    <property type="match status" value="1"/>
</dbReference>
<dbReference type="SUPFAM" id="SSF51735">
    <property type="entry name" value="NAD(P)-binding Rossmann-fold domains"/>
    <property type="match status" value="1"/>
</dbReference>
<proteinExistence type="inferred from homology"/>
<dbReference type="Pfam" id="PF00106">
    <property type="entry name" value="adh_short"/>
    <property type="match status" value="1"/>
</dbReference>